<dbReference type="Proteomes" id="UP000584867">
    <property type="component" value="Unassembled WGS sequence"/>
</dbReference>
<reference evidence="2 3" key="1">
    <citation type="submission" date="2020-08" db="EMBL/GenBank/DDBJ databases">
        <title>Genomic Encyclopedia of Type Strains, Phase IV (KMG-V): Genome sequencing to study the core and pangenomes of soil and plant-associated prokaryotes.</title>
        <authorList>
            <person name="Whitman W."/>
        </authorList>
    </citation>
    <scope>NUCLEOTIDE SEQUENCE [LARGE SCALE GENOMIC DNA]</scope>
    <source>
        <strain evidence="2 3">X5P3</strain>
    </source>
</reference>
<dbReference type="EMBL" id="JACHIO010000021">
    <property type="protein sequence ID" value="MBB5065881.1"/>
    <property type="molecule type" value="Genomic_DNA"/>
</dbReference>
<accession>A0A7W8EBM8</accession>
<dbReference type="AlphaFoldDB" id="A0A7W8EBM8"/>
<sequence length="148" mass="17275">MMMSDYANPLTPEVPRSRRAVGGWLLYFCIALTFFGPFKMVQMFQTSEFWYMTMIYAILALTSLVAGVLTWSRSNAAFPWLRIHLLARLFYGFLQAYFTFQYFQHPNLGQSKAVQEAFYSTMNILAAIAIFFYFRISSRVDETFGRNI</sequence>
<feature type="transmembrane region" description="Helical" evidence="1">
    <location>
        <begin position="50"/>
        <end position="71"/>
    </location>
</feature>
<feature type="transmembrane region" description="Helical" evidence="1">
    <location>
        <begin position="117"/>
        <end position="136"/>
    </location>
</feature>
<feature type="transmembrane region" description="Helical" evidence="1">
    <location>
        <begin position="21"/>
        <end position="38"/>
    </location>
</feature>
<keyword evidence="1" id="KW-0472">Membrane</keyword>
<dbReference type="RefSeq" id="WP_184258955.1">
    <property type="nucleotide sequence ID" value="NZ_JACHIO010000021.1"/>
</dbReference>
<feature type="transmembrane region" description="Helical" evidence="1">
    <location>
        <begin position="83"/>
        <end position="105"/>
    </location>
</feature>
<protein>
    <submittedName>
        <fullName evidence="2">Uncharacterized membrane protein YozB (DUF420 family)</fullName>
    </submittedName>
</protein>
<name>A0A7W8EBM8_9BACT</name>
<evidence type="ECO:0000313" key="3">
    <source>
        <dbReference type="Proteomes" id="UP000584867"/>
    </source>
</evidence>
<evidence type="ECO:0000256" key="1">
    <source>
        <dbReference type="SAM" id="Phobius"/>
    </source>
</evidence>
<gene>
    <name evidence="2" type="ORF">HDF15_004251</name>
</gene>
<keyword evidence="1" id="KW-0812">Transmembrane</keyword>
<organism evidence="2 3">
    <name type="scientific">Granulicella mallensis</name>
    <dbReference type="NCBI Taxonomy" id="940614"/>
    <lineage>
        <taxon>Bacteria</taxon>
        <taxon>Pseudomonadati</taxon>
        <taxon>Acidobacteriota</taxon>
        <taxon>Terriglobia</taxon>
        <taxon>Terriglobales</taxon>
        <taxon>Acidobacteriaceae</taxon>
        <taxon>Granulicella</taxon>
    </lineage>
</organism>
<evidence type="ECO:0000313" key="2">
    <source>
        <dbReference type="EMBL" id="MBB5065881.1"/>
    </source>
</evidence>
<proteinExistence type="predicted"/>
<comment type="caution">
    <text evidence="2">The sequence shown here is derived from an EMBL/GenBank/DDBJ whole genome shotgun (WGS) entry which is preliminary data.</text>
</comment>
<keyword evidence="1" id="KW-1133">Transmembrane helix</keyword>